<gene>
    <name evidence="1" type="ORF">AAE02nite_06470</name>
</gene>
<reference evidence="1 2" key="1">
    <citation type="submission" date="2019-07" db="EMBL/GenBank/DDBJ databases">
        <title>Whole genome shotgun sequence of Adhaeribacter aerolatus NBRC 106133.</title>
        <authorList>
            <person name="Hosoyama A."/>
            <person name="Uohara A."/>
            <person name="Ohji S."/>
            <person name="Ichikawa N."/>
        </authorList>
    </citation>
    <scope>NUCLEOTIDE SEQUENCE [LARGE SCALE GENOMIC DNA]</scope>
    <source>
        <strain evidence="1 2">NBRC 106133</strain>
    </source>
</reference>
<dbReference type="Proteomes" id="UP000321532">
    <property type="component" value="Unassembled WGS sequence"/>
</dbReference>
<name>A0A512ATH1_9BACT</name>
<comment type="caution">
    <text evidence="1">The sequence shown here is derived from an EMBL/GenBank/DDBJ whole genome shotgun (WGS) entry which is preliminary data.</text>
</comment>
<evidence type="ECO:0000313" key="1">
    <source>
        <dbReference type="EMBL" id="GEO02983.1"/>
    </source>
</evidence>
<keyword evidence="2" id="KW-1185">Reference proteome</keyword>
<protein>
    <recommendedName>
        <fullName evidence="3">Lipocalin-like domain-containing protein</fullName>
    </recommendedName>
</protein>
<accession>A0A512ATH1</accession>
<dbReference type="EMBL" id="BJYS01000003">
    <property type="protein sequence ID" value="GEO02983.1"/>
    <property type="molecule type" value="Genomic_DNA"/>
</dbReference>
<dbReference type="AlphaFoldDB" id="A0A512ATH1"/>
<evidence type="ECO:0000313" key="2">
    <source>
        <dbReference type="Proteomes" id="UP000321532"/>
    </source>
</evidence>
<proteinExistence type="predicted"/>
<organism evidence="1 2">
    <name type="scientific">Adhaeribacter aerolatus</name>
    <dbReference type="NCBI Taxonomy" id="670289"/>
    <lineage>
        <taxon>Bacteria</taxon>
        <taxon>Pseudomonadati</taxon>
        <taxon>Bacteroidota</taxon>
        <taxon>Cytophagia</taxon>
        <taxon>Cytophagales</taxon>
        <taxon>Hymenobacteraceae</taxon>
        <taxon>Adhaeribacter</taxon>
    </lineage>
</organism>
<evidence type="ECO:0008006" key="3">
    <source>
        <dbReference type="Google" id="ProtNLM"/>
    </source>
</evidence>
<sequence length="125" mass="14362">METGATEKVRHQFLGEWQWIKTQHGWGPTETPAQTGYTEKILFGPDNIYKKFRDGQVIEESAFYIKKEKSAAGGKDSVFVYYLQKDNSRRPLYLISADTLHTRIVESCNDCSESYFVRKKISGAN</sequence>